<accession>A0ACC0V6F1</accession>
<comment type="caution">
    <text evidence="1">The sequence shown here is derived from an EMBL/GenBank/DDBJ whole genome shotgun (WGS) entry which is preliminary data.</text>
</comment>
<protein>
    <submittedName>
        <fullName evidence="1">Uncharacterized protein</fullName>
    </submittedName>
</protein>
<reference evidence="1" key="1">
    <citation type="submission" date="2022-10" db="EMBL/GenBank/DDBJ databases">
        <title>Complete Genome of Trichothecium roseum strain YXFP-22015, a Plant Pathogen Isolated from Citrus.</title>
        <authorList>
            <person name="Wang Y."/>
            <person name="Zhu L."/>
        </authorList>
    </citation>
    <scope>NUCLEOTIDE SEQUENCE</scope>
    <source>
        <strain evidence="1">YXFP-22015</strain>
    </source>
</reference>
<organism evidence="1 2">
    <name type="scientific">Trichothecium roseum</name>
    <dbReference type="NCBI Taxonomy" id="47278"/>
    <lineage>
        <taxon>Eukaryota</taxon>
        <taxon>Fungi</taxon>
        <taxon>Dikarya</taxon>
        <taxon>Ascomycota</taxon>
        <taxon>Pezizomycotina</taxon>
        <taxon>Sordariomycetes</taxon>
        <taxon>Hypocreomycetidae</taxon>
        <taxon>Hypocreales</taxon>
        <taxon>Hypocreales incertae sedis</taxon>
        <taxon>Trichothecium</taxon>
    </lineage>
</organism>
<gene>
    <name evidence="1" type="ORF">N3K66_003808</name>
</gene>
<proteinExistence type="predicted"/>
<evidence type="ECO:0000313" key="2">
    <source>
        <dbReference type="Proteomes" id="UP001163324"/>
    </source>
</evidence>
<dbReference type="EMBL" id="CM047942">
    <property type="protein sequence ID" value="KAI9901991.1"/>
    <property type="molecule type" value="Genomic_DNA"/>
</dbReference>
<dbReference type="Proteomes" id="UP001163324">
    <property type="component" value="Chromosome 3"/>
</dbReference>
<evidence type="ECO:0000313" key="1">
    <source>
        <dbReference type="EMBL" id="KAI9901991.1"/>
    </source>
</evidence>
<keyword evidence="2" id="KW-1185">Reference proteome</keyword>
<sequence length="211" mass="23431">MESSVKLRPATADDIPSMVEVELSAFNNSPLNARCFPTSSPVDDKRLEWMRVNIPDITLAVVSEAASPDSGGTGTTETVLGWVRWVRKPWTGDPGPRPVVTPDQYPADGDPELAARFFQANIDQSREIMHGRNHWFLSMLVVRKEAQRKGVGSALMAVGTEAADREGYDAYVNASIDGKGLYEKFGFRTVAENFFTKEIAVWHMRRDAKNV</sequence>
<name>A0ACC0V6F1_9HYPO</name>